<evidence type="ECO:0000256" key="1">
    <source>
        <dbReference type="SAM" id="MobiDB-lite"/>
    </source>
</evidence>
<evidence type="ECO:0000313" key="3">
    <source>
        <dbReference type="EMBL" id="MBB5035993.1"/>
    </source>
</evidence>
<keyword evidence="2" id="KW-0812">Transmembrane</keyword>
<dbReference type="AlphaFoldDB" id="A0A7W7YGX8"/>
<name>A0A7W7YGX8_9BACT</name>
<reference evidence="3 4" key="1">
    <citation type="submission" date="2020-08" db="EMBL/GenBank/DDBJ databases">
        <title>Genomic Encyclopedia of Type Strains, Phase IV (KMG-IV): sequencing the most valuable type-strain genomes for metagenomic binning, comparative biology and taxonomic classification.</title>
        <authorList>
            <person name="Goeker M."/>
        </authorList>
    </citation>
    <scope>NUCLEOTIDE SEQUENCE [LARGE SCALE GENOMIC DNA]</scope>
    <source>
        <strain evidence="3 4">DSM 12251</strain>
    </source>
</reference>
<gene>
    <name evidence="3" type="ORF">HNQ64_000227</name>
</gene>
<accession>A0A7W7YGX8</accession>
<keyword evidence="2" id="KW-1133">Transmembrane helix</keyword>
<evidence type="ECO:0000313" key="4">
    <source>
        <dbReference type="Proteomes" id="UP000534294"/>
    </source>
</evidence>
<dbReference type="Proteomes" id="UP000534294">
    <property type="component" value="Unassembled WGS sequence"/>
</dbReference>
<comment type="caution">
    <text evidence="3">The sequence shown here is derived from an EMBL/GenBank/DDBJ whole genome shotgun (WGS) entry which is preliminary data.</text>
</comment>
<organism evidence="3 4">
    <name type="scientific">Prosthecobacter dejongeii</name>
    <dbReference type="NCBI Taxonomy" id="48465"/>
    <lineage>
        <taxon>Bacteria</taxon>
        <taxon>Pseudomonadati</taxon>
        <taxon>Verrucomicrobiota</taxon>
        <taxon>Verrucomicrobiia</taxon>
        <taxon>Verrucomicrobiales</taxon>
        <taxon>Verrucomicrobiaceae</taxon>
        <taxon>Prosthecobacter</taxon>
    </lineage>
</organism>
<evidence type="ECO:0008006" key="5">
    <source>
        <dbReference type="Google" id="ProtNLM"/>
    </source>
</evidence>
<feature type="region of interest" description="Disordered" evidence="1">
    <location>
        <begin position="174"/>
        <end position="200"/>
    </location>
</feature>
<dbReference type="EMBL" id="JACHIF010000001">
    <property type="protein sequence ID" value="MBB5035993.1"/>
    <property type="molecule type" value="Genomic_DNA"/>
</dbReference>
<feature type="transmembrane region" description="Helical" evidence="2">
    <location>
        <begin position="9"/>
        <end position="31"/>
    </location>
</feature>
<sequence length="200" mass="21602">MPGARPARFYLWVAAFVLTVAAVFITTWLALAPPAPAPPPVAKKIKRAPPPAEPLLPSTAPPSPGPTDPMSIDPEIQRMADDLAAKTQSPARDLELVDEFIEMYRKVFQQGNPIGLNEDITAVLTGRNASQGILFPPGNPMIVKGQLVDRWGTPYWFHPNSSYQMEIRSAGPDKNLFTPDDVVKNPGPDNMGIGSGLAQP</sequence>
<feature type="compositionally biased region" description="Pro residues" evidence="1">
    <location>
        <begin position="48"/>
        <end position="67"/>
    </location>
</feature>
<dbReference type="Gene3D" id="3.30.700.10">
    <property type="entry name" value="Glycoprotein, Type 4 Pilin"/>
    <property type="match status" value="1"/>
</dbReference>
<dbReference type="RefSeq" id="WP_184204440.1">
    <property type="nucleotide sequence ID" value="NZ_JACHIF010000001.1"/>
</dbReference>
<protein>
    <recommendedName>
        <fullName evidence="5">Type II secretion system protein GspG C-terminal domain-containing protein</fullName>
    </recommendedName>
</protein>
<feature type="region of interest" description="Disordered" evidence="1">
    <location>
        <begin position="39"/>
        <end position="69"/>
    </location>
</feature>
<keyword evidence="2" id="KW-0472">Membrane</keyword>
<keyword evidence="4" id="KW-1185">Reference proteome</keyword>
<evidence type="ECO:0000256" key="2">
    <source>
        <dbReference type="SAM" id="Phobius"/>
    </source>
</evidence>
<proteinExistence type="predicted"/>